<evidence type="ECO:0000313" key="3">
    <source>
        <dbReference type="Proteomes" id="UP000838878"/>
    </source>
</evidence>
<dbReference type="EMBL" id="OV170224">
    <property type="protein sequence ID" value="CAH0723814.1"/>
    <property type="molecule type" value="Genomic_DNA"/>
</dbReference>
<keyword evidence="3" id="KW-1185">Reference proteome</keyword>
<dbReference type="OrthoDB" id="6159439at2759"/>
<proteinExistence type="predicted"/>
<organism evidence="2 3">
    <name type="scientific">Brenthis ino</name>
    <name type="common">lesser marbled fritillary</name>
    <dbReference type="NCBI Taxonomy" id="405034"/>
    <lineage>
        <taxon>Eukaryota</taxon>
        <taxon>Metazoa</taxon>
        <taxon>Ecdysozoa</taxon>
        <taxon>Arthropoda</taxon>
        <taxon>Hexapoda</taxon>
        <taxon>Insecta</taxon>
        <taxon>Pterygota</taxon>
        <taxon>Neoptera</taxon>
        <taxon>Endopterygota</taxon>
        <taxon>Lepidoptera</taxon>
        <taxon>Glossata</taxon>
        <taxon>Ditrysia</taxon>
        <taxon>Papilionoidea</taxon>
        <taxon>Nymphalidae</taxon>
        <taxon>Heliconiinae</taxon>
        <taxon>Argynnini</taxon>
        <taxon>Brenthis</taxon>
    </lineage>
</organism>
<dbReference type="Proteomes" id="UP000838878">
    <property type="component" value="Chromosome 4"/>
</dbReference>
<feature type="region of interest" description="Disordered" evidence="1">
    <location>
        <begin position="1"/>
        <end position="36"/>
    </location>
</feature>
<gene>
    <name evidence="2" type="ORF">BINO364_LOCUS9591</name>
</gene>
<evidence type="ECO:0000256" key="1">
    <source>
        <dbReference type="SAM" id="MobiDB-lite"/>
    </source>
</evidence>
<reference evidence="2" key="1">
    <citation type="submission" date="2021-12" db="EMBL/GenBank/DDBJ databases">
        <authorList>
            <person name="Martin H S."/>
        </authorList>
    </citation>
    <scope>NUCLEOTIDE SEQUENCE</scope>
</reference>
<protein>
    <submittedName>
        <fullName evidence="2">Uncharacterized protein</fullName>
    </submittedName>
</protein>
<feature type="compositionally biased region" description="Low complexity" evidence="1">
    <location>
        <begin position="9"/>
        <end position="18"/>
    </location>
</feature>
<feature type="non-terminal residue" evidence="2">
    <location>
        <position position="141"/>
    </location>
</feature>
<name>A0A8J9URW7_9NEOP</name>
<accession>A0A8J9URW7</accession>
<evidence type="ECO:0000313" key="2">
    <source>
        <dbReference type="EMBL" id="CAH0723814.1"/>
    </source>
</evidence>
<sequence>MKEKRESSESSCDSSSDCYVESITPPPDNNTTPSEEQYILPNYYNGLQNVETNSYYSYVENVKGFPQFNVYYQNYDATLNTNHNMPMYTSSDYFRNDPNIYPTYYYPCTEPENTYTDVNQNQYLKDEEQNWSANAFDLNFL</sequence>
<dbReference type="AlphaFoldDB" id="A0A8J9URW7"/>